<dbReference type="Proteomes" id="UP001151760">
    <property type="component" value="Unassembled WGS sequence"/>
</dbReference>
<accession>A0ABQ4Y1L4</accession>
<feature type="transmembrane region" description="Helical" evidence="1">
    <location>
        <begin position="76"/>
        <end position="99"/>
    </location>
</feature>
<name>A0ABQ4Y1L4_9ASTR</name>
<feature type="transmembrane region" description="Helical" evidence="1">
    <location>
        <begin position="48"/>
        <end position="70"/>
    </location>
</feature>
<gene>
    <name evidence="2" type="ORF">Tco_0704066</name>
</gene>
<evidence type="ECO:0000313" key="2">
    <source>
        <dbReference type="EMBL" id="GJS71225.1"/>
    </source>
</evidence>
<keyword evidence="1" id="KW-1133">Transmembrane helix</keyword>
<protein>
    <submittedName>
        <fullName evidence="2">Uncharacterized protein</fullName>
    </submittedName>
</protein>
<sequence>MEVLCFMAVMSNGGVGCFMAKGFYLVTKMGDGAACGDVMEVLGISTNSFLSSILLVVIVIVVIILIVVVVVAIVGVVIVVAVIGVVVVVVLSFMVVFLVQNCVSLHALLTSGSCTFATENIGISPFNQRVRPKHLPSVTIEVLPSFPACALELQTNTSEQLVSSMVALVSPGASDVDILLGKYRGLNNSEGGNIGDRVKIAGGVIGSGGGIESSEELKEVLPDVADKAEV</sequence>
<organism evidence="2 3">
    <name type="scientific">Tanacetum coccineum</name>
    <dbReference type="NCBI Taxonomy" id="301880"/>
    <lineage>
        <taxon>Eukaryota</taxon>
        <taxon>Viridiplantae</taxon>
        <taxon>Streptophyta</taxon>
        <taxon>Embryophyta</taxon>
        <taxon>Tracheophyta</taxon>
        <taxon>Spermatophyta</taxon>
        <taxon>Magnoliopsida</taxon>
        <taxon>eudicotyledons</taxon>
        <taxon>Gunneridae</taxon>
        <taxon>Pentapetalae</taxon>
        <taxon>asterids</taxon>
        <taxon>campanulids</taxon>
        <taxon>Asterales</taxon>
        <taxon>Asteraceae</taxon>
        <taxon>Asteroideae</taxon>
        <taxon>Anthemideae</taxon>
        <taxon>Anthemidinae</taxon>
        <taxon>Tanacetum</taxon>
    </lineage>
</organism>
<reference evidence="2" key="1">
    <citation type="journal article" date="2022" name="Int. J. Mol. Sci.">
        <title>Draft Genome of Tanacetum Coccineum: Genomic Comparison of Closely Related Tanacetum-Family Plants.</title>
        <authorList>
            <person name="Yamashiro T."/>
            <person name="Shiraishi A."/>
            <person name="Nakayama K."/>
            <person name="Satake H."/>
        </authorList>
    </citation>
    <scope>NUCLEOTIDE SEQUENCE</scope>
</reference>
<comment type="caution">
    <text evidence="2">The sequence shown here is derived from an EMBL/GenBank/DDBJ whole genome shotgun (WGS) entry which is preliminary data.</text>
</comment>
<evidence type="ECO:0000256" key="1">
    <source>
        <dbReference type="SAM" id="Phobius"/>
    </source>
</evidence>
<keyword evidence="1" id="KW-0472">Membrane</keyword>
<keyword evidence="1" id="KW-0812">Transmembrane</keyword>
<reference evidence="2" key="2">
    <citation type="submission" date="2022-01" db="EMBL/GenBank/DDBJ databases">
        <authorList>
            <person name="Yamashiro T."/>
            <person name="Shiraishi A."/>
            <person name="Satake H."/>
            <person name="Nakayama K."/>
        </authorList>
    </citation>
    <scope>NUCLEOTIDE SEQUENCE</scope>
</reference>
<proteinExistence type="predicted"/>
<dbReference type="EMBL" id="BQNB010009991">
    <property type="protein sequence ID" value="GJS71225.1"/>
    <property type="molecule type" value="Genomic_DNA"/>
</dbReference>
<evidence type="ECO:0000313" key="3">
    <source>
        <dbReference type="Proteomes" id="UP001151760"/>
    </source>
</evidence>
<keyword evidence="3" id="KW-1185">Reference proteome</keyword>
<feature type="transmembrane region" description="Helical" evidence="1">
    <location>
        <begin position="6"/>
        <end position="27"/>
    </location>
</feature>